<protein>
    <recommendedName>
        <fullName evidence="2">COMM domain-containing protein</fullName>
    </recommendedName>
</protein>
<dbReference type="Proteomes" id="UP000695562">
    <property type="component" value="Unassembled WGS sequence"/>
</dbReference>
<dbReference type="PROSITE" id="PS51269">
    <property type="entry name" value="COMM"/>
    <property type="match status" value="1"/>
</dbReference>
<proteinExistence type="predicted"/>
<dbReference type="InterPro" id="IPR017920">
    <property type="entry name" value="COMM"/>
</dbReference>
<sequence length="205" mass="23935">MEKQTKYYSLQISHQEKLFDFLSKITLALDVKQTSHFIHTIIDQICGRLASFDSFVDESKQNHERLIRQLVYVYTIFINKVVGRDLKKEYIIEDLNTAKVPEDYTNTISDCILSRFQDIKRELTEKLSSISSSSLTDFDWKMNAILSSDRINVVSENVLLLNLTIDTHNENEKKKQVLVEMTKKEMDHLLEIFDQINDAIQAIKV</sequence>
<gene>
    <name evidence="3" type="ORF">CYY_009546</name>
</gene>
<dbReference type="Pfam" id="PF22838">
    <property type="entry name" value="COMMD8_HN"/>
    <property type="match status" value="1"/>
</dbReference>
<dbReference type="EMBL" id="AJWJ01000738">
    <property type="protein sequence ID" value="KAF2069130.1"/>
    <property type="molecule type" value="Genomic_DNA"/>
</dbReference>
<dbReference type="InterPro" id="IPR055184">
    <property type="entry name" value="COMMD8_HN"/>
</dbReference>
<evidence type="ECO:0000313" key="3">
    <source>
        <dbReference type="EMBL" id="KAF2069130.1"/>
    </source>
</evidence>
<name>A0A8J4PJX5_9MYCE</name>
<dbReference type="InterPro" id="IPR047155">
    <property type="entry name" value="COMMD4/6/7/8"/>
</dbReference>
<evidence type="ECO:0000259" key="2">
    <source>
        <dbReference type="PROSITE" id="PS51269"/>
    </source>
</evidence>
<evidence type="ECO:0000313" key="4">
    <source>
        <dbReference type="Proteomes" id="UP000695562"/>
    </source>
</evidence>
<comment type="caution">
    <text evidence="3">The sequence shown here is derived from an EMBL/GenBank/DDBJ whole genome shotgun (WGS) entry which is preliminary data.</text>
</comment>
<feature type="domain" description="COMM" evidence="2">
    <location>
        <begin position="134"/>
        <end position="204"/>
    </location>
</feature>
<dbReference type="PANTHER" id="PTHR16231:SF0">
    <property type="entry name" value="COMM DOMAIN-CONTAINING PROTEIN 8"/>
    <property type="match status" value="1"/>
</dbReference>
<dbReference type="AlphaFoldDB" id="A0A8J4PJX5"/>
<keyword evidence="4" id="KW-1185">Reference proteome</keyword>
<comment type="function">
    <text evidence="1">Scaffold protein in the commander complex that is essential for endosomal recycling of transmembrane cargos; the commander complex is composed of the CCC subcomplex and the retriever subcomplex.</text>
</comment>
<evidence type="ECO:0000256" key="1">
    <source>
        <dbReference type="ARBA" id="ARBA00093300"/>
    </source>
</evidence>
<dbReference type="OrthoDB" id="17646at2759"/>
<reference evidence="3" key="1">
    <citation type="submission" date="2020-01" db="EMBL/GenBank/DDBJ databases">
        <title>Development of genomics and gene disruption for Polysphondylium violaceum indicates a role for the polyketide synthase stlB in stalk morphogenesis.</title>
        <authorList>
            <person name="Narita B."/>
            <person name="Kawabe Y."/>
            <person name="Kin K."/>
            <person name="Saito T."/>
            <person name="Gibbs R."/>
            <person name="Kuspa A."/>
            <person name="Muzny D."/>
            <person name="Queller D."/>
            <person name="Richards S."/>
            <person name="Strassman J."/>
            <person name="Sucgang R."/>
            <person name="Worley K."/>
            <person name="Schaap P."/>
        </authorList>
    </citation>
    <scope>NUCLEOTIDE SEQUENCE</scope>
    <source>
        <strain evidence="3">QSvi11</strain>
    </source>
</reference>
<dbReference type="PANTHER" id="PTHR16231">
    <property type="entry name" value="COMM DOMAIN-CONTAINING PROTEIN 4-8 FAMILY MEMBER"/>
    <property type="match status" value="1"/>
</dbReference>
<dbReference type="Pfam" id="PF07258">
    <property type="entry name" value="COMM_domain"/>
    <property type="match status" value="1"/>
</dbReference>
<accession>A0A8J4PJX5</accession>
<organism evidence="3 4">
    <name type="scientific">Polysphondylium violaceum</name>
    <dbReference type="NCBI Taxonomy" id="133409"/>
    <lineage>
        <taxon>Eukaryota</taxon>
        <taxon>Amoebozoa</taxon>
        <taxon>Evosea</taxon>
        <taxon>Eumycetozoa</taxon>
        <taxon>Dictyostelia</taxon>
        <taxon>Dictyosteliales</taxon>
        <taxon>Dictyosteliaceae</taxon>
        <taxon>Polysphondylium</taxon>
    </lineage>
</organism>